<accession>A0A3B1DUT0</accession>
<evidence type="ECO:0000256" key="2">
    <source>
        <dbReference type="ARBA" id="ARBA00022475"/>
    </source>
</evidence>
<dbReference type="EMBL" id="UOGJ01000069">
    <property type="protein sequence ID" value="VAX35655.1"/>
    <property type="molecule type" value="Genomic_DNA"/>
</dbReference>
<proteinExistence type="predicted"/>
<evidence type="ECO:0000256" key="3">
    <source>
        <dbReference type="ARBA" id="ARBA00022670"/>
    </source>
</evidence>
<name>A0A3B1DUT0_9ZZZZ</name>
<dbReference type="AlphaFoldDB" id="A0A3B1DUT0"/>
<evidence type="ECO:0000256" key="4">
    <source>
        <dbReference type="ARBA" id="ARBA00022692"/>
    </source>
</evidence>
<feature type="transmembrane region" description="Helical" evidence="8">
    <location>
        <begin position="128"/>
        <end position="146"/>
    </location>
</feature>
<feature type="transmembrane region" description="Helical" evidence="8">
    <location>
        <begin position="223"/>
        <end position="249"/>
    </location>
</feature>
<evidence type="ECO:0000256" key="6">
    <source>
        <dbReference type="ARBA" id="ARBA00022989"/>
    </source>
</evidence>
<feature type="transmembrane region" description="Helical" evidence="8">
    <location>
        <begin position="77"/>
        <end position="96"/>
    </location>
</feature>
<evidence type="ECO:0000256" key="7">
    <source>
        <dbReference type="ARBA" id="ARBA00023136"/>
    </source>
</evidence>
<dbReference type="GO" id="GO:0006508">
    <property type="term" value="P:proteolysis"/>
    <property type="evidence" value="ECO:0007669"/>
    <property type="project" value="UniProtKB-KW"/>
</dbReference>
<dbReference type="InterPro" id="IPR013426">
    <property type="entry name" value="EpsH-like"/>
</dbReference>
<evidence type="ECO:0000256" key="1">
    <source>
        <dbReference type="ARBA" id="ARBA00004651"/>
    </source>
</evidence>
<protein>
    <recommendedName>
        <fullName evidence="10">Eight transmembrane protein EpsH</fullName>
    </recommendedName>
</protein>
<dbReference type="NCBIfam" id="TIGR02602">
    <property type="entry name" value="8TM_EpsH"/>
    <property type="match status" value="1"/>
</dbReference>
<feature type="transmembrane region" description="Helical" evidence="8">
    <location>
        <begin position="255"/>
        <end position="275"/>
    </location>
</feature>
<keyword evidence="3" id="KW-0645">Protease</keyword>
<feature type="transmembrane region" description="Helical" evidence="8">
    <location>
        <begin position="47"/>
        <end position="65"/>
    </location>
</feature>
<keyword evidence="6 8" id="KW-1133">Transmembrane helix</keyword>
<evidence type="ECO:0000256" key="8">
    <source>
        <dbReference type="SAM" id="Phobius"/>
    </source>
</evidence>
<feature type="transmembrane region" description="Helical" evidence="8">
    <location>
        <begin position="186"/>
        <end position="211"/>
    </location>
</feature>
<dbReference type="GO" id="GO:0008233">
    <property type="term" value="F:peptidase activity"/>
    <property type="evidence" value="ECO:0007669"/>
    <property type="project" value="UniProtKB-KW"/>
</dbReference>
<evidence type="ECO:0000256" key="5">
    <source>
        <dbReference type="ARBA" id="ARBA00022801"/>
    </source>
</evidence>
<feature type="transmembrane region" description="Helical" evidence="8">
    <location>
        <begin position="12"/>
        <end position="35"/>
    </location>
</feature>
<keyword evidence="4 8" id="KW-0812">Transmembrane</keyword>
<dbReference type="Pfam" id="PF09721">
    <property type="entry name" value="Exosortase_EpsH"/>
    <property type="match status" value="1"/>
</dbReference>
<evidence type="ECO:0000313" key="9">
    <source>
        <dbReference type="EMBL" id="VAX35655.1"/>
    </source>
</evidence>
<dbReference type="InterPro" id="IPR019127">
    <property type="entry name" value="Exosortase"/>
</dbReference>
<evidence type="ECO:0008006" key="10">
    <source>
        <dbReference type="Google" id="ProtNLM"/>
    </source>
</evidence>
<keyword evidence="5" id="KW-0378">Hydrolase</keyword>
<dbReference type="InterPro" id="IPR026392">
    <property type="entry name" value="Exo/Archaeosortase_dom"/>
</dbReference>
<gene>
    <name evidence="9" type="ORF">MNBD_UNCLBAC01-1740</name>
</gene>
<reference evidence="9" key="1">
    <citation type="submission" date="2018-06" db="EMBL/GenBank/DDBJ databases">
        <authorList>
            <person name="Zhirakovskaya E."/>
        </authorList>
    </citation>
    <scope>NUCLEOTIDE SEQUENCE</scope>
</reference>
<organism evidence="9">
    <name type="scientific">hydrothermal vent metagenome</name>
    <dbReference type="NCBI Taxonomy" id="652676"/>
    <lineage>
        <taxon>unclassified sequences</taxon>
        <taxon>metagenomes</taxon>
        <taxon>ecological metagenomes</taxon>
    </lineage>
</organism>
<comment type="subcellular location">
    <subcellularLocation>
        <location evidence="1">Cell membrane</location>
        <topology evidence="1">Multi-pass membrane protein</topology>
    </subcellularLocation>
</comment>
<keyword evidence="2" id="KW-1003">Cell membrane</keyword>
<keyword evidence="7 8" id="KW-0472">Membrane</keyword>
<sequence length="283" mass="33184">MHIKIKKKHYTYSMFTIFPWLCVTILYSPIFYVLYKTRWEMINYTHAYYILPLALFITYLKYSHLKKDSKVPETRTIRIVSFLLLTFSLLLFIIGWREEYLFIQTITLIPLLFSLTTFLYNKRLTRTLIFPFCYLLLLIPIPIGILDNITLPMRHIISVLSANILTALNYPITREGLLITMGNHEIFMGAPCSGFRSLITMLSLGLVYIYFNKSKLWKNALLVFLIIPFSLFGNLIRVLALCLITYYFGEEAGKGFFHNFSGFVVFFIMISCLMLSEKLLNKK</sequence>
<dbReference type="NCBIfam" id="TIGR04178">
    <property type="entry name" value="exo_archaeo"/>
    <property type="match status" value="1"/>
</dbReference>
<feature type="transmembrane region" description="Helical" evidence="8">
    <location>
        <begin position="102"/>
        <end position="121"/>
    </location>
</feature>
<dbReference type="GO" id="GO:0005886">
    <property type="term" value="C:plasma membrane"/>
    <property type="evidence" value="ECO:0007669"/>
    <property type="project" value="UniProtKB-SubCell"/>
</dbReference>